<evidence type="ECO:0000256" key="7">
    <source>
        <dbReference type="ARBA" id="ARBA00043224"/>
    </source>
</evidence>
<protein>
    <recommendedName>
        <fullName evidence="6">nicotinamidase</fullName>
        <ecNumber evidence="6">3.5.1.19</ecNumber>
    </recommendedName>
    <alternativeName>
        <fullName evidence="7">Nicotinamide deamidase</fullName>
    </alternativeName>
</protein>
<dbReference type="PANTHER" id="PTHR11080">
    <property type="entry name" value="PYRAZINAMIDASE/NICOTINAMIDASE"/>
    <property type="match status" value="1"/>
</dbReference>
<dbReference type="SUPFAM" id="SSF52499">
    <property type="entry name" value="Isochorismatase-like hydrolases"/>
    <property type="match status" value="1"/>
</dbReference>
<dbReference type="InterPro" id="IPR000868">
    <property type="entry name" value="Isochorismatase-like_dom"/>
</dbReference>
<dbReference type="NCBIfam" id="NF008623">
    <property type="entry name" value="PRK11609.1"/>
    <property type="match status" value="1"/>
</dbReference>
<dbReference type="Pfam" id="PF00857">
    <property type="entry name" value="Isochorismatase"/>
    <property type="match status" value="1"/>
</dbReference>
<sequence length="193" mass="21205">MKIKLREKDALIIVDLQNDFCPGGALAVPEGDKIVPVLNTYVERFSSGKSLIVATRDWHPENHISFIEQGGIWPKHCVQNTKGAEFHPDLKLPQEAIIVSKATEPEKEAYSGFDGTGLEKILKGRGVTRLFVGGLATDYCVKATVLDALRLGFCVFLLLDAVKGVNVQPEDSERAIIEMLEKGAIGIVFEELK</sequence>
<reference evidence="9" key="1">
    <citation type="journal article" date="2020" name="mSystems">
        <title>Genome- and Community-Level Interaction Insights into Carbon Utilization and Element Cycling Functions of Hydrothermarchaeota in Hydrothermal Sediment.</title>
        <authorList>
            <person name="Zhou Z."/>
            <person name="Liu Y."/>
            <person name="Xu W."/>
            <person name="Pan J."/>
            <person name="Luo Z.H."/>
            <person name="Li M."/>
        </authorList>
    </citation>
    <scope>NUCLEOTIDE SEQUENCE [LARGE SCALE GENOMIC DNA]</scope>
    <source>
        <strain evidence="9">SpSt-34</strain>
        <strain evidence="10">SpSt-69</strain>
    </source>
</reference>
<comment type="pathway">
    <text evidence="5">Cofactor biosynthesis; nicotinate biosynthesis; nicotinate from nicotinamide: step 1/1.</text>
</comment>
<dbReference type="GO" id="GO:0008936">
    <property type="term" value="F:nicotinamidase activity"/>
    <property type="evidence" value="ECO:0007669"/>
    <property type="project" value="UniProtKB-EC"/>
</dbReference>
<evidence type="ECO:0000313" key="9">
    <source>
        <dbReference type="EMBL" id="HEN27982.1"/>
    </source>
</evidence>
<dbReference type="Gene3D" id="3.40.50.850">
    <property type="entry name" value="Isochorismatase-like"/>
    <property type="match status" value="1"/>
</dbReference>
<comment type="similarity">
    <text evidence="1">Belongs to the isochorismatase family.</text>
</comment>
<proteinExistence type="inferred from homology"/>
<gene>
    <name evidence="9" type="primary">pncA</name>
    <name evidence="9" type="ORF">ENQ77_04875</name>
    <name evidence="10" type="ORF">ENU66_05850</name>
</gene>
<evidence type="ECO:0000256" key="4">
    <source>
        <dbReference type="ARBA" id="ARBA00022801"/>
    </source>
</evidence>
<evidence type="ECO:0000256" key="3">
    <source>
        <dbReference type="ARBA" id="ARBA00022723"/>
    </source>
</evidence>
<dbReference type="CDD" id="cd01011">
    <property type="entry name" value="nicotinamidase"/>
    <property type="match status" value="1"/>
</dbReference>
<dbReference type="GO" id="GO:0046872">
    <property type="term" value="F:metal ion binding"/>
    <property type="evidence" value="ECO:0007669"/>
    <property type="project" value="UniProtKB-KW"/>
</dbReference>
<name>A0A7C2K3G8_UNCW3</name>
<dbReference type="EMBL" id="DTDJ01000036">
    <property type="protein sequence ID" value="HGL17829.1"/>
    <property type="molecule type" value="Genomic_DNA"/>
</dbReference>
<evidence type="ECO:0000256" key="2">
    <source>
        <dbReference type="ARBA" id="ARBA00022642"/>
    </source>
</evidence>
<evidence type="ECO:0000259" key="8">
    <source>
        <dbReference type="Pfam" id="PF00857"/>
    </source>
</evidence>
<evidence type="ECO:0000313" key="10">
    <source>
        <dbReference type="EMBL" id="HGL17829.1"/>
    </source>
</evidence>
<keyword evidence="2" id="KW-0662">Pyridine nucleotide biosynthesis</keyword>
<evidence type="ECO:0000256" key="6">
    <source>
        <dbReference type="ARBA" id="ARBA00039017"/>
    </source>
</evidence>
<accession>A0A7C2K3G8</accession>
<dbReference type="GO" id="GO:0019363">
    <property type="term" value="P:pyridine nucleotide biosynthetic process"/>
    <property type="evidence" value="ECO:0007669"/>
    <property type="project" value="UniProtKB-KW"/>
</dbReference>
<feature type="domain" description="Isochorismatase-like" evidence="8">
    <location>
        <begin position="10"/>
        <end position="179"/>
    </location>
</feature>
<dbReference type="EC" id="3.5.1.19" evidence="6"/>
<keyword evidence="3" id="KW-0479">Metal-binding</keyword>
<dbReference type="PANTHER" id="PTHR11080:SF2">
    <property type="entry name" value="LD05707P"/>
    <property type="match status" value="1"/>
</dbReference>
<dbReference type="InterPro" id="IPR052347">
    <property type="entry name" value="Isochorismatase_Nicotinamidase"/>
</dbReference>
<evidence type="ECO:0000256" key="1">
    <source>
        <dbReference type="ARBA" id="ARBA00006336"/>
    </source>
</evidence>
<dbReference type="EMBL" id="DSOL01000142">
    <property type="protein sequence ID" value="HEN27982.1"/>
    <property type="molecule type" value="Genomic_DNA"/>
</dbReference>
<organism evidence="9">
    <name type="scientific">candidate division WOR-3 bacterium</name>
    <dbReference type="NCBI Taxonomy" id="2052148"/>
    <lineage>
        <taxon>Bacteria</taxon>
        <taxon>Bacteria division WOR-3</taxon>
    </lineage>
</organism>
<dbReference type="InterPro" id="IPR036380">
    <property type="entry name" value="Isochorismatase-like_sf"/>
</dbReference>
<comment type="caution">
    <text evidence="9">The sequence shown here is derived from an EMBL/GenBank/DDBJ whole genome shotgun (WGS) entry which is preliminary data.</text>
</comment>
<evidence type="ECO:0000256" key="5">
    <source>
        <dbReference type="ARBA" id="ARBA00037900"/>
    </source>
</evidence>
<keyword evidence="4 9" id="KW-0378">Hydrolase</keyword>
<dbReference type="AlphaFoldDB" id="A0A7C2K3G8"/>